<dbReference type="PRINTS" id="PR00344">
    <property type="entry name" value="BCTRLSENSOR"/>
</dbReference>
<dbReference type="EMBL" id="BOMQ01000014">
    <property type="protein sequence ID" value="GIE47549.1"/>
    <property type="molecule type" value="Genomic_DNA"/>
</dbReference>
<dbReference type="SMART" id="SM00388">
    <property type="entry name" value="HisKA"/>
    <property type="match status" value="1"/>
</dbReference>
<keyword evidence="15" id="KW-1185">Reference proteome</keyword>
<feature type="transmembrane region" description="Helical" evidence="11">
    <location>
        <begin position="21"/>
        <end position="44"/>
    </location>
</feature>
<name>A0A919JAS9_9ACTN</name>
<dbReference type="Pfam" id="PF00512">
    <property type="entry name" value="HisKA"/>
    <property type="match status" value="1"/>
</dbReference>
<accession>A0A919JAS9</accession>
<evidence type="ECO:0000313" key="15">
    <source>
        <dbReference type="Proteomes" id="UP000647172"/>
    </source>
</evidence>
<dbReference type="InterPro" id="IPR005467">
    <property type="entry name" value="His_kinase_dom"/>
</dbReference>
<keyword evidence="4" id="KW-0597">Phosphoprotein</keyword>
<dbReference type="SMART" id="SM00304">
    <property type="entry name" value="HAMP"/>
    <property type="match status" value="1"/>
</dbReference>
<sequence>MTVYAGRRDRMRMRPTLRLRLTLLNGILLVGAGAILVLLAWLLVGDALHPSDKLQPGTQVVLDNGERLDALLWQTQLVERASRELLVKGLIALFAIGIIGIAGAYAVAGRALRPLHFVTATAQRLGEETLDQRIRYSGADDEVAELARTFDAMLDRLAGAFESQKRFVANASHELRTPLAVMRTEIDVTLSDDEADVAEYRRMAKVVRNASERANGLVDALLVLARSEAQSGRRLVRKVPADLATSVYNALSAVRAEAERMKLDVTTDLQAAPVVGDPSLLDRLAGNLIENAIRYNHLMGKLWLRTENADGHARLVVGNTGYEVDPGDVPGLFEPFRRGGWERTGSRGSGLGLSIVRAVCDAHGGTVSAVAQPGGGLEVTVRLPAAETTPVVAATATVPRAKGLGVAPG</sequence>
<dbReference type="Proteomes" id="UP000647172">
    <property type="component" value="Unassembled WGS sequence"/>
</dbReference>
<dbReference type="InterPro" id="IPR050428">
    <property type="entry name" value="TCS_sensor_his_kinase"/>
</dbReference>
<reference evidence="14" key="1">
    <citation type="submission" date="2021-01" db="EMBL/GenBank/DDBJ databases">
        <title>Whole genome shotgun sequence of Actinoplanes nipponensis NBRC 14063.</title>
        <authorList>
            <person name="Komaki H."/>
            <person name="Tamura T."/>
        </authorList>
    </citation>
    <scope>NUCLEOTIDE SEQUENCE</scope>
    <source>
        <strain evidence="14">NBRC 14063</strain>
    </source>
</reference>
<feature type="domain" description="Histidine kinase" evidence="12">
    <location>
        <begin position="170"/>
        <end position="387"/>
    </location>
</feature>
<dbReference type="RefSeq" id="WP_203765683.1">
    <property type="nucleotide sequence ID" value="NZ_BAAAYJ010000065.1"/>
</dbReference>
<dbReference type="AlphaFoldDB" id="A0A919JAS9"/>
<proteinExistence type="predicted"/>
<dbReference type="Pfam" id="PF00672">
    <property type="entry name" value="HAMP"/>
    <property type="match status" value="1"/>
</dbReference>
<evidence type="ECO:0000256" key="8">
    <source>
        <dbReference type="ARBA" id="ARBA00022989"/>
    </source>
</evidence>
<dbReference type="SUPFAM" id="SSF158472">
    <property type="entry name" value="HAMP domain-like"/>
    <property type="match status" value="1"/>
</dbReference>
<dbReference type="InterPro" id="IPR036097">
    <property type="entry name" value="HisK_dim/P_sf"/>
</dbReference>
<keyword evidence="9" id="KW-0902">Two-component regulatory system</keyword>
<dbReference type="InterPro" id="IPR036890">
    <property type="entry name" value="HATPase_C_sf"/>
</dbReference>
<evidence type="ECO:0000256" key="6">
    <source>
        <dbReference type="ARBA" id="ARBA00022692"/>
    </source>
</evidence>
<gene>
    <name evidence="14" type="ORF">Ani05nite_10830</name>
</gene>
<keyword evidence="7 14" id="KW-0418">Kinase</keyword>
<dbReference type="EC" id="2.7.13.3" evidence="3"/>
<dbReference type="SMART" id="SM00387">
    <property type="entry name" value="HATPase_c"/>
    <property type="match status" value="1"/>
</dbReference>
<dbReference type="GO" id="GO:0005886">
    <property type="term" value="C:plasma membrane"/>
    <property type="evidence" value="ECO:0007669"/>
    <property type="project" value="UniProtKB-SubCell"/>
</dbReference>
<dbReference type="PROSITE" id="PS50885">
    <property type="entry name" value="HAMP"/>
    <property type="match status" value="1"/>
</dbReference>
<keyword evidence="6 11" id="KW-0812">Transmembrane</keyword>
<dbReference type="CDD" id="cd00082">
    <property type="entry name" value="HisKA"/>
    <property type="match status" value="1"/>
</dbReference>
<comment type="catalytic activity">
    <reaction evidence="1">
        <text>ATP + protein L-histidine = ADP + protein N-phospho-L-histidine.</text>
        <dbReference type="EC" id="2.7.13.3"/>
    </reaction>
</comment>
<dbReference type="InterPro" id="IPR003661">
    <property type="entry name" value="HisK_dim/P_dom"/>
</dbReference>
<dbReference type="PANTHER" id="PTHR45436:SF5">
    <property type="entry name" value="SENSOR HISTIDINE KINASE TRCS"/>
    <property type="match status" value="1"/>
</dbReference>
<evidence type="ECO:0000256" key="4">
    <source>
        <dbReference type="ARBA" id="ARBA00022553"/>
    </source>
</evidence>
<evidence type="ECO:0000256" key="1">
    <source>
        <dbReference type="ARBA" id="ARBA00000085"/>
    </source>
</evidence>
<dbReference type="GO" id="GO:0000155">
    <property type="term" value="F:phosphorelay sensor kinase activity"/>
    <property type="evidence" value="ECO:0007669"/>
    <property type="project" value="InterPro"/>
</dbReference>
<evidence type="ECO:0000259" key="12">
    <source>
        <dbReference type="PROSITE" id="PS50109"/>
    </source>
</evidence>
<keyword evidence="5" id="KW-0808">Transferase</keyword>
<dbReference type="PROSITE" id="PS50109">
    <property type="entry name" value="HIS_KIN"/>
    <property type="match status" value="1"/>
</dbReference>
<protein>
    <recommendedName>
        <fullName evidence="3">histidine kinase</fullName>
        <ecNumber evidence="3">2.7.13.3</ecNumber>
    </recommendedName>
</protein>
<evidence type="ECO:0000256" key="9">
    <source>
        <dbReference type="ARBA" id="ARBA00023012"/>
    </source>
</evidence>
<dbReference type="Gene3D" id="6.10.340.10">
    <property type="match status" value="1"/>
</dbReference>
<evidence type="ECO:0000256" key="10">
    <source>
        <dbReference type="ARBA" id="ARBA00023136"/>
    </source>
</evidence>
<dbReference type="PANTHER" id="PTHR45436">
    <property type="entry name" value="SENSOR HISTIDINE KINASE YKOH"/>
    <property type="match status" value="1"/>
</dbReference>
<dbReference type="InterPro" id="IPR003594">
    <property type="entry name" value="HATPase_dom"/>
</dbReference>
<evidence type="ECO:0000256" key="7">
    <source>
        <dbReference type="ARBA" id="ARBA00022777"/>
    </source>
</evidence>
<evidence type="ECO:0000256" key="11">
    <source>
        <dbReference type="SAM" id="Phobius"/>
    </source>
</evidence>
<comment type="caution">
    <text evidence="14">The sequence shown here is derived from an EMBL/GenBank/DDBJ whole genome shotgun (WGS) entry which is preliminary data.</text>
</comment>
<dbReference type="Gene3D" id="3.30.565.10">
    <property type="entry name" value="Histidine kinase-like ATPase, C-terminal domain"/>
    <property type="match status" value="1"/>
</dbReference>
<feature type="domain" description="HAMP" evidence="13">
    <location>
        <begin position="109"/>
        <end position="162"/>
    </location>
</feature>
<feature type="transmembrane region" description="Helical" evidence="11">
    <location>
        <begin position="85"/>
        <end position="108"/>
    </location>
</feature>
<comment type="subcellular location">
    <subcellularLocation>
        <location evidence="2">Cell membrane</location>
    </subcellularLocation>
</comment>
<evidence type="ECO:0000259" key="13">
    <source>
        <dbReference type="PROSITE" id="PS50885"/>
    </source>
</evidence>
<keyword evidence="8 11" id="KW-1133">Transmembrane helix</keyword>
<dbReference type="CDD" id="cd00075">
    <property type="entry name" value="HATPase"/>
    <property type="match status" value="1"/>
</dbReference>
<dbReference type="Pfam" id="PF02518">
    <property type="entry name" value="HATPase_c"/>
    <property type="match status" value="1"/>
</dbReference>
<evidence type="ECO:0000256" key="5">
    <source>
        <dbReference type="ARBA" id="ARBA00022679"/>
    </source>
</evidence>
<dbReference type="SUPFAM" id="SSF47384">
    <property type="entry name" value="Homodimeric domain of signal transducing histidine kinase"/>
    <property type="match status" value="1"/>
</dbReference>
<dbReference type="InterPro" id="IPR004358">
    <property type="entry name" value="Sig_transdc_His_kin-like_C"/>
</dbReference>
<dbReference type="InterPro" id="IPR003660">
    <property type="entry name" value="HAMP_dom"/>
</dbReference>
<organism evidence="14 15">
    <name type="scientific">Actinoplanes nipponensis</name>
    <dbReference type="NCBI Taxonomy" id="135950"/>
    <lineage>
        <taxon>Bacteria</taxon>
        <taxon>Bacillati</taxon>
        <taxon>Actinomycetota</taxon>
        <taxon>Actinomycetes</taxon>
        <taxon>Micromonosporales</taxon>
        <taxon>Micromonosporaceae</taxon>
        <taxon>Actinoplanes</taxon>
    </lineage>
</organism>
<dbReference type="Gene3D" id="1.10.287.130">
    <property type="match status" value="1"/>
</dbReference>
<dbReference type="SUPFAM" id="SSF55874">
    <property type="entry name" value="ATPase domain of HSP90 chaperone/DNA topoisomerase II/histidine kinase"/>
    <property type="match status" value="1"/>
</dbReference>
<evidence type="ECO:0000313" key="14">
    <source>
        <dbReference type="EMBL" id="GIE47549.1"/>
    </source>
</evidence>
<keyword evidence="10 11" id="KW-0472">Membrane</keyword>
<evidence type="ECO:0000256" key="2">
    <source>
        <dbReference type="ARBA" id="ARBA00004236"/>
    </source>
</evidence>
<evidence type="ECO:0000256" key="3">
    <source>
        <dbReference type="ARBA" id="ARBA00012438"/>
    </source>
</evidence>
<dbReference type="CDD" id="cd06225">
    <property type="entry name" value="HAMP"/>
    <property type="match status" value="1"/>
</dbReference>